<sequence>MESNDIMFPSPPSAFALLRPPRNLASQFELTTRVASPDHPTVADLPRAVWRNKRYVLEESLSRKGSKGRKSWIKRHGFFLVEIDTNDSPLSPYSACRLCDAKGQPEFFAAAATSSAADHLRKIFESSQGADMDPSTDESERPKRRRLQYSAVPRARVKMIRELSLGLLINTNVPFSFFSDTFFQQLVWQLDPHLSDQIPWSR</sequence>
<dbReference type="VEuPathDB" id="FungiDB:FOZG_17011"/>
<organism evidence="1">
    <name type="scientific">Fusarium oxysporum Fo47</name>
    <dbReference type="NCBI Taxonomy" id="660027"/>
    <lineage>
        <taxon>Eukaryota</taxon>
        <taxon>Fungi</taxon>
        <taxon>Dikarya</taxon>
        <taxon>Ascomycota</taxon>
        <taxon>Pezizomycotina</taxon>
        <taxon>Sordariomycetes</taxon>
        <taxon>Hypocreomycetidae</taxon>
        <taxon>Hypocreales</taxon>
        <taxon>Nectriaceae</taxon>
        <taxon>Fusarium</taxon>
        <taxon>Fusarium oxysporum species complex</taxon>
    </lineage>
</organism>
<evidence type="ECO:0000313" key="1">
    <source>
        <dbReference type="EMBL" id="EWZ29383.1"/>
    </source>
</evidence>
<gene>
    <name evidence="1" type="ORF">FOZG_17011</name>
</gene>
<name>W9JIZ6_FUSOX</name>
<proteinExistence type="predicted"/>
<reference evidence="1" key="2">
    <citation type="submission" date="2012-06" db="EMBL/GenBank/DDBJ databases">
        <title>Annotation of the Genome Sequence of Fusarium oxysporum Fo47.</title>
        <authorList>
            <consortium name="The Broad Institute Genomics Platform"/>
            <person name="Ma L.-J."/>
            <person name="Corby-Kistler H."/>
            <person name="Broz K."/>
            <person name="Gale L.R."/>
            <person name="Jonkers W."/>
            <person name="O'Donnell K."/>
            <person name="Ploetz R."/>
            <person name="Steinberg C."/>
            <person name="Schwartz D.C."/>
            <person name="VanEtten H."/>
            <person name="Zhou S."/>
            <person name="Young S.K."/>
            <person name="Zeng Q."/>
            <person name="Gargeya S."/>
            <person name="Fitzgerald M."/>
            <person name="Abouelleil A."/>
            <person name="Alvarado L."/>
            <person name="Chapman S.B."/>
            <person name="Gainer-Dewar J."/>
            <person name="Goldberg J."/>
            <person name="Griggs A."/>
            <person name="Gujja S."/>
            <person name="Hansen M."/>
            <person name="Howarth C."/>
            <person name="Imamovic A."/>
            <person name="Ireland A."/>
            <person name="Larimer J."/>
            <person name="McCowan C."/>
            <person name="Murphy C."/>
            <person name="Pearson M."/>
            <person name="Poon T.W."/>
            <person name="Priest M."/>
            <person name="Roberts A."/>
            <person name="Saif S."/>
            <person name="Shea T."/>
            <person name="Sykes S."/>
            <person name="Wortman J."/>
            <person name="Nusbaum C."/>
            <person name="Birren B."/>
        </authorList>
    </citation>
    <scope>NUCLEOTIDE SEQUENCE</scope>
    <source>
        <strain evidence="1">Fo47</strain>
    </source>
</reference>
<dbReference type="Proteomes" id="UP000030766">
    <property type="component" value="Unassembled WGS sequence"/>
</dbReference>
<dbReference type="HOGENOM" id="CLU_009123_20_0_1"/>
<accession>W9JIZ6</accession>
<protein>
    <submittedName>
        <fullName evidence="1">Uncharacterized protein</fullName>
    </submittedName>
</protein>
<dbReference type="EMBL" id="JH717913">
    <property type="protein sequence ID" value="EWZ29383.1"/>
    <property type="molecule type" value="Genomic_DNA"/>
</dbReference>
<reference evidence="1" key="1">
    <citation type="submission" date="2011-06" db="EMBL/GenBank/DDBJ databases">
        <title>The Genome Sequence of Fusarium oxysporum Fo47.</title>
        <authorList>
            <consortium name="The Broad Institute Genome Sequencing Platform"/>
            <person name="Ma L.-J."/>
            <person name="Gale L.R."/>
            <person name="Schwartz D.C."/>
            <person name="Zhou S."/>
            <person name="Corby-Kistler H."/>
            <person name="Young S.K."/>
            <person name="Zeng Q."/>
            <person name="Gargeya S."/>
            <person name="Fitzgerald M."/>
            <person name="Haas B."/>
            <person name="Abouelleil A."/>
            <person name="Alvarado L."/>
            <person name="Arachchi H.M."/>
            <person name="Berlin A."/>
            <person name="Brown A."/>
            <person name="Chapman S.B."/>
            <person name="Chen Z."/>
            <person name="Dunbar C."/>
            <person name="Freedman E."/>
            <person name="Gearin G."/>
            <person name="Gellesch M."/>
            <person name="Goldberg J."/>
            <person name="Griggs A."/>
            <person name="Gujja S."/>
            <person name="Heiman D."/>
            <person name="Howarth C."/>
            <person name="Larson L."/>
            <person name="Lui A."/>
            <person name="MacDonald P.J.P."/>
            <person name="Mehta T."/>
            <person name="Montmayeur A."/>
            <person name="Murphy C."/>
            <person name="Neiman D."/>
            <person name="Pearson M."/>
            <person name="Priest M."/>
            <person name="Roberts A."/>
            <person name="Saif S."/>
            <person name="Shea T."/>
            <person name="Shenoy N."/>
            <person name="Sisk P."/>
            <person name="Stolte C."/>
            <person name="Sykes S."/>
            <person name="Wortman J."/>
            <person name="Nusbaum C."/>
            <person name="Birren B."/>
        </authorList>
    </citation>
    <scope>NUCLEOTIDE SEQUENCE [LARGE SCALE GENOMIC DNA]</scope>
    <source>
        <strain evidence="1">Fo47</strain>
    </source>
</reference>
<dbReference type="AlphaFoldDB" id="W9JIZ6"/>